<proteinExistence type="predicted"/>
<organism evidence="2 3">
    <name type="scientific">Chitinophaga nivalis</name>
    <dbReference type="NCBI Taxonomy" id="2991709"/>
    <lineage>
        <taxon>Bacteria</taxon>
        <taxon>Pseudomonadati</taxon>
        <taxon>Bacteroidota</taxon>
        <taxon>Chitinophagia</taxon>
        <taxon>Chitinophagales</taxon>
        <taxon>Chitinophagaceae</taxon>
        <taxon>Chitinophaga</taxon>
    </lineage>
</organism>
<evidence type="ECO:0000256" key="1">
    <source>
        <dbReference type="SAM" id="SignalP"/>
    </source>
</evidence>
<dbReference type="PROSITE" id="PS51257">
    <property type="entry name" value="PROKAR_LIPOPROTEIN"/>
    <property type="match status" value="1"/>
</dbReference>
<dbReference type="Pfam" id="PF12771">
    <property type="entry name" value="SusD-like_2"/>
    <property type="match status" value="1"/>
</dbReference>
<name>A0ABT3IMK8_9BACT</name>
<evidence type="ECO:0000313" key="2">
    <source>
        <dbReference type="EMBL" id="MCW3485212.1"/>
    </source>
</evidence>
<feature type="signal peptide" evidence="1">
    <location>
        <begin position="1"/>
        <end position="23"/>
    </location>
</feature>
<keyword evidence="1" id="KW-0732">Signal</keyword>
<dbReference type="InterPro" id="IPR011990">
    <property type="entry name" value="TPR-like_helical_dom_sf"/>
</dbReference>
<gene>
    <name evidence="2" type="ORF">OL497_14985</name>
</gene>
<sequence>MKIYAYYLLLCSLLLATSCTKKFDEINADPNSPKITDPGFLLVSAEKKGMDNLWNEYNNGRGGLHYAQYWSATTYSNESRYQIREIQNSNYWNVLYAGTLKDLNEIIKINREKNFDHSQNQIAIAEILKVWAFQILTDTYEDVPYKLAMGGLDRPNSPYDKSIDIYTDLLKVLGEQVTKLAPTKKSFPAQTDIIYNGDVNKWRLFANSLRLRVAMRVSDVPALKTQVEKAIRDAVADGVFTSNADNAIFRYIEAPPNNNVLNESYKSRIDFCMSKTMVDFMLEINDPRLPVYAAPAKNSGEYIGKPYGLNQKNGEKIPLEDVSQPGSAVLKATAPGVYMDYAEVEFILAEAVARGILPGSAEEHYKKGIRASLEDRGITGSAVDQYLTRVPYNGGQWKDVIGTQKWLALYMQGMQGWFERLRLDFKKPSGQPLFIAPVDGSLDRDVTVVPTRMTYPVEEQQLNKANYDQALQSIGGRDSKAGRHFWDLR</sequence>
<dbReference type="Gene3D" id="1.25.40.390">
    <property type="match status" value="1"/>
</dbReference>
<dbReference type="Proteomes" id="UP001207742">
    <property type="component" value="Unassembled WGS sequence"/>
</dbReference>
<keyword evidence="3" id="KW-1185">Reference proteome</keyword>
<evidence type="ECO:0000313" key="3">
    <source>
        <dbReference type="Proteomes" id="UP001207742"/>
    </source>
</evidence>
<protein>
    <submittedName>
        <fullName evidence="2">SusD/RagB family nutrient-binding outer membrane lipoprotein</fullName>
    </submittedName>
</protein>
<accession>A0ABT3IMK8</accession>
<dbReference type="EMBL" id="JAPDNS010000001">
    <property type="protein sequence ID" value="MCW3485212.1"/>
    <property type="molecule type" value="Genomic_DNA"/>
</dbReference>
<reference evidence="2 3" key="1">
    <citation type="submission" date="2022-10" db="EMBL/GenBank/DDBJ databases">
        <title>Chitinophaga nivalis PC15 sp. nov., isolated from Pyeongchang county, South Korea.</title>
        <authorList>
            <person name="Trinh H.N."/>
        </authorList>
    </citation>
    <scope>NUCLEOTIDE SEQUENCE [LARGE SCALE GENOMIC DNA]</scope>
    <source>
        <strain evidence="2 3">PC14</strain>
    </source>
</reference>
<comment type="caution">
    <text evidence="2">The sequence shown here is derived from an EMBL/GenBank/DDBJ whole genome shotgun (WGS) entry which is preliminary data.</text>
</comment>
<dbReference type="InterPro" id="IPR041662">
    <property type="entry name" value="SusD-like_2"/>
</dbReference>
<keyword evidence="2" id="KW-0449">Lipoprotein</keyword>
<feature type="chain" id="PRO_5046232304" evidence="1">
    <location>
        <begin position="24"/>
        <end position="489"/>
    </location>
</feature>
<dbReference type="RefSeq" id="WP_264731370.1">
    <property type="nucleotide sequence ID" value="NZ_JAPDNR010000001.1"/>
</dbReference>
<dbReference type="SUPFAM" id="SSF48452">
    <property type="entry name" value="TPR-like"/>
    <property type="match status" value="1"/>
</dbReference>